<gene>
    <name evidence="2" type="ORF">SAMN05660748_1264</name>
</gene>
<protein>
    <submittedName>
        <fullName evidence="2">Predicted flavoprotein CzcO associated with the cation diffusion facilitator CzcD</fullName>
    </submittedName>
</protein>
<dbReference type="InterPro" id="IPR032710">
    <property type="entry name" value="NTF2-like_dom_sf"/>
</dbReference>
<dbReference type="PRINTS" id="PR00368">
    <property type="entry name" value="FADPNR"/>
</dbReference>
<dbReference type="PANTHER" id="PTHR43539">
    <property type="entry name" value="FLAVIN-BINDING MONOOXYGENASE-LIKE PROTEIN (AFU_ORTHOLOGUE AFUA_4G09220)"/>
    <property type="match status" value="1"/>
</dbReference>
<organism evidence="2 3">
    <name type="scientific">Blastococcus aggregatus</name>
    <dbReference type="NCBI Taxonomy" id="38502"/>
    <lineage>
        <taxon>Bacteria</taxon>
        <taxon>Bacillati</taxon>
        <taxon>Actinomycetota</taxon>
        <taxon>Actinomycetes</taxon>
        <taxon>Geodermatophilales</taxon>
        <taxon>Geodermatophilaceae</taxon>
        <taxon>Blastococcus</taxon>
    </lineage>
</organism>
<evidence type="ECO:0000313" key="3">
    <source>
        <dbReference type="Proteomes" id="UP000219435"/>
    </source>
</evidence>
<keyword evidence="3" id="KW-1185">Reference proteome</keyword>
<dbReference type="OrthoDB" id="9808049at2"/>
<evidence type="ECO:0000256" key="1">
    <source>
        <dbReference type="ARBA" id="ARBA00023002"/>
    </source>
</evidence>
<dbReference type="Gene3D" id="3.50.50.60">
    <property type="entry name" value="FAD/NAD(P)-binding domain"/>
    <property type="match status" value="2"/>
</dbReference>
<name>A0A285V3H2_9ACTN</name>
<dbReference type="GO" id="GO:0004497">
    <property type="term" value="F:monooxygenase activity"/>
    <property type="evidence" value="ECO:0007669"/>
    <property type="project" value="TreeGrafter"/>
</dbReference>
<dbReference type="RefSeq" id="WP_097194209.1">
    <property type="nucleotide sequence ID" value="NZ_OBQI01000002.1"/>
</dbReference>
<dbReference type="EMBL" id="OBQI01000002">
    <property type="protein sequence ID" value="SOC48563.1"/>
    <property type="molecule type" value="Genomic_DNA"/>
</dbReference>
<keyword evidence="1" id="KW-0560">Oxidoreductase</keyword>
<dbReference type="PANTHER" id="PTHR43539:SF68">
    <property type="entry name" value="FLAVIN-BINDING MONOOXYGENASE-LIKE PROTEIN (AFU_ORTHOLOGUE AFUA_4G09220)"/>
    <property type="match status" value="1"/>
</dbReference>
<proteinExistence type="predicted"/>
<dbReference type="InterPro" id="IPR036188">
    <property type="entry name" value="FAD/NAD-bd_sf"/>
</dbReference>
<dbReference type="Pfam" id="PF13738">
    <property type="entry name" value="Pyr_redox_3"/>
    <property type="match status" value="1"/>
</dbReference>
<dbReference type="InterPro" id="IPR050982">
    <property type="entry name" value="Auxin_biosynth/cation_transpt"/>
</dbReference>
<reference evidence="3" key="1">
    <citation type="submission" date="2017-08" db="EMBL/GenBank/DDBJ databases">
        <authorList>
            <person name="Varghese N."/>
            <person name="Submissions S."/>
        </authorList>
    </citation>
    <scope>NUCLEOTIDE SEQUENCE [LARGE SCALE GENOMIC DNA]</scope>
    <source>
        <strain evidence="3">DSM 4725</strain>
    </source>
</reference>
<dbReference type="SUPFAM" id="SSF51905">
    <property type="entry name" value="FAD/NAD(P)-binding domain"/>
    <property type="match status" value="1"/>
</dbReference>
<dbReference type="Proteomes" id="UP000219435">
    <property type="component" value="Unassembled WGS sequence"/>
</dbReference>
<sequence>MGVSDTRGAGLAQEIFNAWLTRFGTALNDADAERLSACFLADGFWKDLLAFDWDFRTYSGVDDIRAGFAATLERARPRAARAAPDRSAPRLLKRSGQAVVEGFLDLDTDVGRASCFVRLLVDAADPPASRAWIALTALPGIRGFEEQIGERRPTGHRHTAHVPGDNWLDERLRTQRYEDRDPQVLIVGGGHAGLSLAARLGQMGVDALIVERNARIGDNWRDRYHSLTLHNEVWANSLPYLPFPATWPTFLPKDKLAGWLAAYAEFMELNVWTDTELLNGAYDESTGKWTAHLRTGDQPERVVRVPHIVMATGSVSGLPRLPAMTGLDSFTGDVLHSSHFTDGASYAGKRAVVVGTGNSGHDVAQDLHSHGAEVTMVQRSPTCVISLVPSGTMVYALYSEGPPIEDVDLITAAIPYPVLKSSYQWLTKRTRELDGELLNGLHAVGFETDFEPDGTGFHMRYLRTGGGYYINVGCSELIARREVGLVQARDIDRFTSAGLRLADGTGIPCDVVVLATGYENQQQGLRRLFGDDVADRVGPIWGFDENHFMRNMWRRTAQRGLWIMGGAMNESRLWSRFLALQIRADLSGLLPSLRTNATRDADVLSDSAARGK</sequence>
<dbReference type="GO" id="GO:0050660">
    <property type="term" value="F:flavin adenine dinucleotide binding"/>
    <property type="evidence" value="ECO:0007669"/>
    <property type="project" value="TreeGrafter"/>
</dbReference>
<dbReference type="PRINTS" id="PR00411">
    <property type="entry name" value="PNDRDTASEI"/>
</dbReference>
<accession>A0A285V3H2</accession>
<dbReference type="SUPFAM" id="SSF54427">
    <property type="entry name" value="NTF2-like"/>
    <property type="match status" value="1"/>
</dbReference>
<dbReference type="AlphaFoldDB" id="A0A285V3H2"/>
<evidence type="ECO:0000313" key="2">
    <source>
        <dbReference type="EMBL" id="SOC48563.1"/>
    </source>
</evidence>